<dbReference type="EMBL" id="CP062941">
    <property type="protein sequence ID" value="QOL51582.1"/>
    <property type="molecule type" value="Genomic_DNA"/>
</dbReference>
<dbReference type="AlphaFoldDB" id="A0A7L9UBH5"/>
<dbReference type="RefSeq" id="WP_193688556.1">
    <property type="nucleotide sequence ID" value="NZ_CP062941.1"/>
</dbReference>
<reference evidence="1 2" key="1">
    <citation type="submission" date="2020-10" db="EMBL/GenBank/DDBJ databases">
        <title>Genome sequencing of Massilia sp. LPB0304.</title>
        <authorList>
            <person name="Kim J."/>
        </authorList>
    </citation>
    <scope>NUCLEOTIDE SEQUENCE [LARGE SCALE GENOMIC DNA]</scope>
    <source>
        <strain evidence="1 2">LPB0304</strain>
    </source>
</reference>
<protein>
    <submittedName>
        <fullName evidence="1">Uncharacterized protein</fullName>
    </submittedName>
</protein>
<evidence type="ECO:0000313" key="2">
    <source>
        <dbReference type="Proteomes" id="UP000593875"/>
    </source>
</evidence>
<keyword evidence="2" id="KW-1185">Reference proteome</keyword>
<evidence type="ECO:0000313" key="1">
    <source>
        <dbReference type="EMBL" id="QOL51582.1"/>
    </source>
</evidence>
<organism evidence="1 2">
    <name type="scientific">Massilia litorea</name>
    <dbReference type="NCBI Taxonomy" id="2769491"/>
    <lineage>
        <taxon>Bacteria</taxon>
        <taxon>Pseudomonadati</taxon>
        <taxon>Pseudomonadota</taxon>
        <taxon>Betaproteobacteria</taxon>
        <taxon>Burkholderiales</taxon>
        <taxon>Oxalobacteraceae</taxon>
        <taxon>Telluria group</taxon>
        <taxon>Massilia</taxon>
    </lineage>
</organism>
<dbReference type="KEGG" id="mlir:LPB04_10180"/>
<proteinExistence type="predicted"/>
<gene>
    <name evidence="1" type="ORF">LPB04_10180</name>
</gene>
<dbReference type="Proteomes" id="UP000593875">
    <property type="component" value="Chromosome"/>
</dbReference>
<sequence length="139" mass="15665">MPVVNAEDLEDAVLIVSEPGTPDKAWVSLDTGQVHIRSEMVDGELASLPDDIDTSERYISVPHMSELDLGLELVFDFADAAMADDADRVRQMFKRSDAYRHFSELVEERGLTERWHDFREAQTRAVLAGWCEENGLQLG</sequence>
<accession>A0A7L9UBH5</accession>
<name>A0A7L9UBH5_9BURK</name>